<comment type="subunit">
    <text evidence="6">Homodimer.</text>
</comment>
<dbReference type="AlphaFoldDB" id="A0A451CZA0"/>
<dbReference type="InterPro" id="IPR024915">
    <property type="entry name" value="23S_rRNA_MeTrfase_RlmB"/>
</dbReference>
<feature type="domain" description="RNA 2-O ribose methyltransferase substrate binding" evidence="7">
    <location>
        <begin position="4"/>
        <end position="80"/>
    </location>
</feature>
<accession>A0A451CZA0</accession>
<dbReference type="CDD" id="cd18103">
    <property type="entry name" value="SpoU-like_RlmB"/>
    <property type="match status" value="1"/>
</dbReference>
<dbReference type="RefSeq" id="WP_157991814.1">
    <property type="nucleotide sequence ID" value="NZ_LR217698.1"/>
</dbReference>
<dbReference type="Proteomes" id="UP000294364">
    <property type="component" value="Chromosome"/>
</dbReference>
<evidence type="ECO:0000256" key="3">
    <source>
        <dbReference type="ARBA" id="ARBA00022603"/>
    </source>
</evidence>
<comment type="similarity">
    <text evidence="6">Belongs to the class IV-like SAM-binding methyltransferase superfamily. RNA methyltransferase TrmH family. RlmB subfamily.</text>
</comment>
<evidence type="ECO:0000256" key="5">
    <source>
        <dbReference type="ARBA" id="ARBA00022691"/>
    </source>
</evidence>
<dbReference type="SMART" id="SM00967">
    <property type="entry name" value="SpoU_sub_bind"/>
    <property type="match status" value="1"/>
</dbReference>
<dbReference type="PANTHER" id="PTHR46429">
    <property type="entry name" value="23S RRNA (GUANOSINE-2'-O-)-METHYLTRANSFERASE RLMB"/>
    <property type="match status" value="1"/>
</dbReference>
<dbReference type="FunFam" id="3.40.1280.10:FF:000008">
    <property type="entry name" value="Group 3 RNA methyltransferase TrmH"/>
    <property type="match status" value="1"/>
</dbReference>
<evidence type="ECO:0000313" key="9">
    <source>
        <dbReference type="Proteomes" id="UP000294364"/>
    </source>
</evidence>
<feature type="binding site" evidence="6">
    <location>
        <position position="225"/>
    </location>
    <ligand>
        <name>S-adenosyl-L-methionine</name>
        <dbReference type="ChEBI" id="CHEBI:59789"/>
    </ligand>
</feature>
<dbReference type="EC" id="2.1.1.185" evidence="6"/>
<keyword evidence="3 6" id="KW-0489">Methyltransferase</keyword>
<dbReference type="PANTHER" id="PTHR46429:SF1">
    <property type="entry name" value="23S RRNA (GUANOSINE-2'-O-)-METHYLTRANSFERASE RLMB"/>
    <property type="match status" value="1"/>
</dbReference>
<evidence type="ECO:0000256" key="6">
    <source>
        <dbReference type="HAMAP-Rule" id="MF_01887"/>
    </source>
</evidence>
<feature type="binding site" evidence="6">
    <location>
        <position position="216"/>
    </location>
    <ligand>
        <name>S-adenosyl-L-methionine</name>
        <dbReference type="ChEBI" id="CHEBI:59789"/>
    </ligand>
</feature>
<dbReference type="NCBIfam" id="TIGR00186">
    <property type="entry name" value="rRNA_methyl_3"/>
    <property type="match status" value="1"/>
</dbReference>
<dbReference type="Gene3D" id="3.40.1280.10">
    <property type="match status" value="1"/>
</dbReference>
<evidence type="ECO:0000259" key="7">
    <source>
        <dbReference type="SMART" id="SM00967"/>
    </source>
</evidence>
<reference evidence="8 9" key="1">
    <citation type="submission" date="2019-02" db="EMBL/GenBank/DDBJ databases">
        <authorList>
            <person name="Manzano-Marin A."/>
            <person name="Manzano-Marin A."/>
        </authorList>
    </citation>
    <scope>NUCLEOTIDE SEQUENCE [LARGE SCALE GENOMIC DNA]</scope>
    <source>
        <strain evidence="8 9">ErCicurtihirsuta</strain>
    </source>
</reference>
<dbReference type="GO" id="GO:0003723">
    <property type="term" value="F:RNA binding"/>
    <property type="evidence" value="ECO:0007669"/>
    <property type="project" value="InterPro"/>
</dbReference>
<gene>
    <name evidence="6 8" type="primary">rlmB</name>
    <name evidence="8" type="ORF">ERCICURT3053_100</name>
</gene>
<sequence>MSPIVFGIHAINALLEQKPTHIEKVLISITRTDHRIKTLIEKLQSHNIIIIKVNKNQLDTQSRGAAHQGIIAFTQTDLLYKENDLKNLITNLKNPFFLILDGVTDPHNLGACIRSAYSAGIHAVIIPKDRTAPLNAVAKKAASGATEYIPLIRVTNLARIMRALQKENIWIIGATEKAQKNLYQSNMTGRLSLVMGGEEKGIRRLTLEHCNELINIPMMGATPSLNLSVATGICLYEAVRQRMFQPTIV</sequence>
<dbReference type="InterPro" id="IPR029026">
    <property type="entry name" value="tRNA_m1G_MTases_N"/>
</dbReference>
<dbReference type="Pfam" id="PF08032">
    <property type="entry name" value="SpoU_sub_bind"/>
    <property type="match status" value="1"/>
</dbReference>
<dbReference type="InterPro" id="IPR013123">
    <property type="entry name" value="SpoU_subst-bd"/>
</dbReference>
<comment type="function">
    <text evidence="6">Specifically methylates the ribose of guanosine 2251 in 23S rRNA.</text>
</comment>
<keyword evidence="5 6" id="KW-0949">S-adenosyl-L-methionine</keyword>
<evidence type="ECO:0000313" key="8">
    <source>
        <dbReference type="EMBL" id="VFP78475.1"/>
    </source>
</evidence>
<dbReference type="GO" id="GO:0070039">
    <property type="term" value="F:rRNA (guanosine-2'-O-)-methyltransferase activity"/>
    <property type="evidence" value="ECO:0007669"/>
    <property type="project" value="UniProtKB-UniRule"/>
</dbReference>
<dbReference type="SUPFAM" id="SSF55315">
    <property type="entry name" value="L30e-like"/>
    <property type="match status" value="1"/>
</dbReference>
<dbReference type="HAMAP" id="MF_01887">
    <property type="entry name" value="23SrRNA_methyltr_B"/>
    <property type="match status" value="1"/>
</dbReference>
<evidence type="ECO:0000256" key="4">
    <source>
        <dbReference type="ARBA" id="ARBA00022679"/>
    </source>
</evidence>
<name>A0A451CZA0_9GAMM</name>
<dbReference type="Gene3D" id="3.30.1330.30">
    <property type="match status" value="1"/>
</dbReference>
<dbReference type="EMBL" id="LR217698">
    <property type="protein sequence ID" value="VFP78475.1"/>
    <property type="molecule type" value="Genomic_DNA"/>
</dbReference>
<dbReference type="SUPFAM" id="SSF75217">
    <property type="entry name" value="alpha/beta knot"/>
    <property type="match status" value="1"/>
</dbReference>
<dbReference type="InterPro" id="IPR029064">
    <property type="entry name" value="Ribosomal_eL30-like_sf"/>
</dbReference>
<keyword evidence="1 6" id="KW-0963">Cytoplasm</keyword>
<keyword evidence="4 6" id="KW-0808">Transferase</keyword>
<dbReference type="InterPro" id="IPR001537">
    <property type="entry name" value="SpoU_MeTrfase"/>
</dbReference>
<comment type="catalytic activity">
    <reaction evidence="6">
        <text>guanosine(2251) in 23S rRNA + S-adenosyl-L-methionine = 2'-O-methylguanosine(2251) in 23S rRNA + S-adenosyl-L-homocysteine + H(+)</text>
        <dbReference type="Rhea" id="RHEA:24140"/>
        <dbReference type="Rhea" id="RHEA-COMP:10239"/>
        <dbReference type="Rhea" id="RHEA-COMP:10241"/>
        <dbReference type="ChEBI" id="CHEBI:15378"/>
        <dbReference type="ChEBI" id="CHEBI:57856"/>
        <dbReference type="ChEBI" id="CHEBI:59789"/>
        <dbReference type="ChEBI" id="CHEBI:74269"/>
        <dbReference type="ChEBI" id="CHEBI:74445"/>
        <dbReference type="EC" id="2.1.1.185"/>
    </reaction>
</comment>
<protein>
    <recommendedName>
        <fullName evidence="6">23S rRNA (guanosine-2'-O-)-methyltransferase RlmB</fullName>
        <ecNumber evidence="6">2.1.1.185</ecNumber>
    </recommendedName>
    <alternativeName>
        <fullName evidence="6">23S rRNA (guanosine2251 2'-O)-methyltransferase</fullName>
    </alternativeName>
    <alternativeName>
        <fullName evidence="6">23S rRNA Gm2251 2'-O-methyltransferase</fullName>
    </alternativeName>
</protein>
<dbReference type="InterPro" id="IPR004441">
    <property type="entry name" value="rRNA_MeTrfase_TrmH"/>
</dbReference>
<dbReference type="GO" id="GO:0005829">
    <property type="term" value="C:cytosol"/>
    <property type="evidence" value="ECO:0007669"/>
    <property type="project" value="TreeGrafter"/>
</dbReference>
<dbReference type="OrthoDB" id="9785673at2"/>
<dbReference type="Pfam" id="PF00588">
    <property type="entry name" value="SpoU_methylase"/>
    <property type="match status" value="1"/>
</dbReference>
<comment type="subcellular location">
    <subcellularLocation>
        <location evidence="6">Cytoplasm</location>
    </subcellularLocation>
</comment>
<proteinExistence type="inferred from homology"/>
<evidence type="ECO:0000256" key="1">
    <source>
        <dbReference type="ARBA" id="ARBA00022490"/>
    </source>
</evidence>
<evidence type="ECO:0000256" key="2">
    <source>
        <dbReference type="ARBA" id="ARBA00022552"/>
    </source>
</evidence>
<keyword evidence="2 6" id="KW-0698">rRNA processing</keyword>
<dbReference type="InterPro" id="IPR029028">
    <property type="entry name" value="Alpha/beta_knot_MTases"/>
</dbReference>
<organism evidence="8 9">
    <name type="scientific">Candidatus Erwinia haradaeae</name>
    <dbReference type="NCBI Taxonomy" id="1922217"/>
    <lineage>
        <taxon>Bacteria</taxon>
        <taxon>Pseudomonadati</taxon>
        <taxon>Pseudomonadota</taxon>
        <taxon>Gammaproteobacteria</taxon>
        <taxon>Enterobacterales</taxon>
        <taxon>Erwiniaceae</taxon>
        <taxon>Erwinia</taxon>
    </lineage>
</organism>
<feature type="binding site" evidence="6">
    <location>
        <position position="196"/>
    </location>
    <ligand>
        <name>S-adenosyl-L-methionine</name>
        <dbReference type="ChEBI" id="CHEBI:59789"/>
    </ligand>
</feature>